<dbReference type="Pfam" id="PF00535">
    <property type="entry name" value="Glycos_transf_2"/>
    <property type="match status" value="1"/>
</dbReference>
<dbReference type="EC" id="2.4.-.-" evidence="5"/>
<reference evidence="5" key="1">
    <citation type="submission" date="2021-05" db="EMBL/GenBank/DDBJ databases">
        <title>Complete genome sequence of Pseudomonas seleniipraecipitans strain D1-6.</title>
        <authorList>
            <person name="Lafi F."/>
            <person name="Eida A."/>
            <person name="Alam I."/>
            <person name="Hert H."/>
            <person name="Saad M."/>
        </authorList>
    </citation>
    <scope>NUCLEOTIDE SEQUENCE</scope>
    <source>
        <strain evidence="5">D1-6</strain>
    </source>
</reference>
<dbReference type="Gene3D" id="3.90.550.10">
    <property type="entry name" value="Spore Coat Polysaccharide Biosynthesis Protein SpsA, Chain A"/>
    <property type="match status" value="1"/>
</dbReference>
<evidence type="ECO:0000256" key="3">
    <source>
        <dbReference type="ARBA" id="ARBA00022679"/>
    </source>
</evidence>
<dbReference type="PANTHER" id="PTHR43179:SF12">
    <property type="entry name" value="GALACTOFURANOSYLTRANSFERASE GLFT2"/>
    <property type="match status" value="1"/>
</dbReference>
<comment type="similarity">
    <text evidence="1">Belongs to the glycosyltransferase 2 family.</text>
</comment>
<evidence type="ECO:0000256" key="2">
    <source>
        <dbReference type="ARBA" id="ARBA00022676"/>
    </source>
</evidence>
<gene>
    <name evidence="5" type="ORF">D16iCDA_08120</name>
</gene>
<keyword evidence="2 5" id="KW-0328">Glycosyltransferase</keyword>
<organism evidence="5 6">
    <name type="scientific">Phytopseudomonas seleniipraecipitans</name>
    <dbReference type="NCBI Taxonomy" id="640205"/>
    <lineage>
        <taxon>Bacteria</taxon>
        <taxon>Pseudomonadati</taxon>
        <taxon>Pseudomonadota</taxon>
        <taxon>Gammaproteobacteria</taxon>
        <taxon>Pseudomonadales</taxon>
        <taxon>Pseudomonadaceae</taxon>
        <taxon>Phytopseudomonas</taxon>
    </lineage>
</organism>
<dbReference type="GO" id="GO:0016757">
    <property type="term" value="F:glycosyltransferase activity"/>
    <property type="evidence" value="ECO:0007669"/>
    <property type="project" value="UniProtKB-KW"/>
</dbReference>
<proteinExistence type="inferred from homology"/>
<name>A0ABY5JC56_9GAMM</name>
<evidence type="ECO:0000313" key="6">
    <source>
        <dbReference type="Proteomes" id="UP000887421"/>
    </source>
</evidence>
<dbReference type="InterPro" id="IPR029044">
    <property type="entry name" value="Nucleotide-diphossugar_trans"/>
</dbReference>
<keyword evidence="3 5" id="KW-0808">Transferase</keyword>
<feature type="domain" description="Glycosyltransferase 2-like" evidence="4">
    <location>
        <begin position="43"/>
        <end position="144"/>
    </location>
</feature>
<protein>
    <submittedName>
        <fullName evidence="5">Glycosyltransferase</fullName>
        <ecNumber evidence="5">2.4.-.-</ecNumber>
    </submittedName>
</protein>
<keyword evidence="6" id="KW-1185">Reference proteome</keyword>
<dbReference type="InterPro" id="IPR001173">
    <property type="entry name" value="Glyco_trans_2-like"/>
</dbReference>
<dbReference type="SUPFAM" id="SSF53448">
    <property type="entry name" value="Nucleotide-diphospho-sugar transferases"/>
    <property type="match status" value="1"/>
</dbReference>
<evidence type="ECO:0000259" key="4">
    <source>
        <dbReference type="Pfam" id="PF00535"/>
    </source>
</evidence>
<dbReference type="EMBL" id="CP076114">
    <property type="protein sequence ID" value="UUD65611.1"/>
    <property type="molecule type" value="Genomic_DNA"/>
</dbReference>
<dbReference type="RefSeq" id="WP_083328608.1">
    <property type="nucleotide sequence ID" value="NZ_CP076114.1"/>
</dbReference>
<sequence>MTAPIKPVIQEPATLATVTVTFNPSQPELFAQLNALPTCSIKVIVDNASQPQYLAEIESLAHHFPNVFLIRSEVNLGLAAAVNRGAQWLTILESKPEFLLLLDQDSEPRLGSIEALVLGFKSLQAAGNKVGCVGPLLEDPDTDLTHGFHQSTRLRWTRTYPQPGSLSPVRCANLNGSGTLLPLALFEQLRGLDESLFIDHVDTEWSFRVMAHGYELWGIPKAIFKHSMGQKSTRFWLFGWRVWPVRSPQRHYYLYRNAITLMKRSYIPTVWKTWAFAKLLLTASVTAIMGPLRGQQLAHMCKGIKKGLGENAK</sequence>
<accession>A0ABY5JC56</accession>
<evidence type="ECO:0000256" key="1">
    <source>
        <dbReference type="ARBA" id="ARBA00006739"/>
    </source>
</evidence>
<dbReference type="Proteomes" id="UP000887421">
    <property type="component" value="Chromosome"/>
</dbReference>
<dbReference type="PANTHER" id="PTHR43179">
    <property type="entry name" value="RHAMNOSYLTRANSFERASE WBBL"/>
    <property type="match status" value="1"/>
</dbReference>
<evidence type="ECO:0000313" key="5">
    <source>
        <dbReference type="EMBL" id="UUD65611.1"/>
    </source>
</evidence>